<keyword evidence="10" id="KW-1185">Reference proteome</keyword>
<dbReference type="GO" id="GO:0006032">
    <property type="term" value="P:chitin catabolic process"/>
    <property type="evidence" value="ECO:0007669"/>
    <property type="project" value="UniProtKB-KW"/>
</dbReference>
<gene>
    <name evidence="9" type="ORF">MUY27_19830</name>
</gene>
<dbReference type="CDD" id="cd06548">
    <property type="entry name" value="GH18_chitinase"/>
    <property type="match status" value="1"/>
</dbReference>
<dbReference type="RefSeq" id="WP_245133111.1">
    <property type="nucleotide sequence ID" value="NZ_JALJEJ010000015.1"/>
</dbReference>
<evidence type="ECO:0000313" key="10">
    <source>
        <dbReference type="Proteomes" id="UP001139450"/>
    </source>
</evidence>
<dbReference type="InterPro" id="IPR050314">
    <property type="entry name" value="Glycosyl_Hydrlase_18"/>
</dbReference>
<reference evidence="9" key="1">
    <citation type="submission" date="2022-04" db="EMBL/GenBank/DDBJ databases">
        <title>Mucilaginibacter sp. RS28 isolated from freshwater.</title>
        <authorList>
            <person name="Ko S.-R."/>
        </authorList>
    </citation>
    <scope>NUCLEOTIDE SEQUENCE</scope>
    <source>
        <strain evidence="9">RS28</strain>
    </source>
</reference>
<dbReference type="Gene3D" id="3.20.20.80">
    <property type="entry name" value="Glycosidases"/>
    <property type="match status" value="1"/>
</dbReference>
<dbReference type="InterPro" id="IPR001579">
    <property type="entry name" value="Glyco_hydro_18_chit_AS"/>
</dbReference>
<dbReference type="InterPro" id="IPR017853">
    <property type="entry name" value="GH"/>
</dbReference>
<keyword evidence="4" id="KW-0146">Chitin degradation</keyword>
<evidence type="ECO:0000256" key="5">
    <source>
        <dbReference type="ARBA" id="ARBA00023295"/>
    </source>
</evidence>
<evidence type="ECO:0000256" key="4">
    <source>
        <dbReference type="ARBA" id="ARBA00023024"/>
    </source>
</evidence>
<keyword evidence="5 6" id="KW-0326">Glycosidase</keyword>
<dbReference type="EC" id="3.2.1.14" evidence="2"/>
<dbReference type="GO" id="GO:0008061">
    <property type="term" value="F:chitin binding"/>
    <property type="evidence" value="ECO:0007669"/>
    <property type="project" value="InterPro"/>
</dbReference>
<protein>
    <recommendedName>
        <fullName evidence="2">chitinase</fullName>
        <ecNumber evidence="2">3.2.1.14</ecNumber>
    </recommendedName>
</protein>
<dbReference type="Proteomes" id="UP001139450">
    <property type="component" value="Unassembled WGS sequence"/>
</dbReference>
<feature type="domain" description="GH18" evidence="8">
    <location>
        <begin position="39"/>
        <end position="384"/>
    </location>
</feature>
<dbReference type="PANTHER" id="PTHR11177:SF317">
    <property type="entry name" value="CHITINASE 12-RELATED"/>
    <property type="match status" value="1"/>
</dbReference>
<dbReference type="SUPFAM" id="SSF51445">
    <property type="entry name" value="(Trans)glycosidases"/>
    <property type="match status" value="1"/>
</dbReference>
<evidence type="ECO:0000256" key="6">
    <source>
        <dbReference type="RuleBase" id="RU000489"/>
    </source>
</evidence>
<evidence type="ECO:0000256" key="1">
    <source>
        <dbReference type="ARBA" id="ARBA00000822"/>
    </source>
</evidence>
<proteinExistence type="inferred from homology"/>
<dbReference type="PROSITE" id="PS51910">
    <property type="entry name" value="GH18_2"/>
    <property type="match status" value="1"/>
</dbReference>
<comment type="caution">
    <text evidence="9">The sequence shown here is derived from an EMBL/GenBank/DDBJ whole genome shotgun (WGS) entry which is preliminary data.</text>
</comment>
<dbReference type="GO" id="GO:0008843">
    <property type="term" value="F:endochitinase activity"/>
    <property type="evidence" value="ECO:0007669"/>
    <property type="project" value="UniProtKB-EC"/>
</dbReference>
<keyword evidence="3 6" id="KW-0378">Hydrolase</keyword>
<comment type="catalytic activity">
    <reaction evidence="1">
        <text>Random endo-hydrolysis of N-acetyl-beta-D-glucosaminide (1-&gt;4)-beta-linkages in chitin and chitodextrins.</text>
        <dbReference type="EC" id="3.2.1.14"/>
    </reaction>
</comment>
<evidence type="ECO:0000313" key="9">
    <source>
        <dbReference type="EMBL" id="MCJ8211978.1"/>
    </source>
</evidence>
<dbReference type="Gene3D" id="3.10.50.10">
    <property type="match status" value="1"/>
</dbReference>
<dbReference type="GO" id="GO:0005975">
    <property type="term" value="P:carbohydrate metabolic process"/>
    <property type="evidence" value="ECO:0007669"/>
    <property type="project" value="InterPro"/>
</dbReference>
<accession>A0A9X1X926</accession>
<keyword evidence="4" id="KW-0624">Polysaccharide degradation</keyword>
<evidence type="ECO:0000256" key="3">
    <source>
        <dbReference type="ARBA" id="ARBA00022801"/>
    </source>
</evidence>
<dbReference type="AlphaFoldDB" id="A0A9X1X926"/>
<evidence type="ECO:0000259" key="8">
    <source>
        <dbReference type="PROSITE" id="PS51910"/>
    </source>
</evidence>
<evidence type="ECO:0000256" key="7">
    <source>
        <dbReference type="RuleBase" id="RU004453"/>
    </source>
</evidence>
<keyword evidence="4" id="KW-0119">Carbohydrate metabolism</keyword>
<dbReference type="PANTHER" id="PTHR11177">
    <property type="entry name" value="CHITINASE"/>
    <property type="match status" value="1"/>
</dbReference>
<comment type="similarity">
    <text evidence="7">Belongs to the glycosyl hydrolase 18 family.</text>
</comment>
<dbReference type="EMBL" id="JALJEJ010000015">
    <property type="protein sequence ID" value="MCJ8211978.1"/>
    <property type="molecule type" value="Genomic_DNA"/>
</dbReference>
<dbReference type="SMART" id="SM00636">
    <property type="entry name" value="Glyco_18"/>
    <property type="match status" value="1"/>
</dbReference>
<dbReference type="InterPro" id="IPR011583">
    <property type="entry name" value="Chitinase_II/V-like_cat"/>
</dbReference>
<dbReference type="SUPFAM" id="SSF54556">
    <property type="entry name" value="Chitinase insertion domain"/>
    <property type="match status" value="1"/>
</dbReference>
<sequence>MKFPRATRSGYSIAAAIICFVLLSAMTNIRRHAAPKPKPVIIGYVGGFRGLIDTNLVDARKLTHINYAFVDIKNNRAFLHYERTDTANFSMLRKLKKVNPDLKILISIGGWAWSGRFSDAMLSDTARTAFAASAVDIIRKYQLDGVDIDWEYPNDIGAGNVFRPEDKHTYTLMFHDLRKELDQLEHETGKKLLLTAAVGGFKRFLQNTEMGQVQRYLNYVNLMTYDYFQDSLKIAVHHTNLYASRKYQTRDDADKAVNDFMEAGVPVEKLVMGLAFYGRSAKVRDAINYGLGDTTAGRMPGRGFTFIKDSLLTNKDFKYYRDQDAKAPYLFNAATKQFISYDDEWSVKAKCNYVLKKHMAGVMFWEYADDKKTYLLNEVNRDLK</sequence>
<dbReference type="InterPro" id="IPR001223">
    <property type="entry name" value="Glyco_hydro18_cat"/>
</dbReference>
<dbReference type="PROSITE" id="PS01095">
    <property type="entry name" value="GH18_1"/>
    <property type="match status" value="1"/>
</dbReference>
<evidence type="ECO:0000256" key="2">
    <source>
        <dbReference type="ARBA" id="ARBA00012729"/>
    </source>
</evidence>
<organism evidence="9 10">
    <name type="scientific">Mucilaginibacter straminoryzae</name>
    <dbReference type="NCBI Taxonomy" id="2932774"/>
    <lineage>
        <taxon>Bacteria</taxon>
        <taxon>Pseudomonadati</taxon>
        <taxon>Bacteroidota</taxon>
        <taxon>Sphingobacteriia</taxon>
        <taxon>Sphingobacteriales</taxon>
        <taxon>Sphingobacteriaceae</taxon>
        <taxon>Mucilaginibacter</taxon>
    </lineage>
</organism>
<name>A0A9X1X926_9SPHI</name>
<dbReference type="InterPro" id="IPR029070">
    <property type="entry name" value="Chitinase_insertion_sf"/>
</dbReference>
<dbReference type="Pfam" id="PF00704">
    <property type="entry name" value="Glyco_hydro_18"/>
    <property type="match status" value="1"/>
</dbReference>